<accession>A0ABP1QRW8</accession>
<gene>
    <name evidence="5" type="ORF">ODALV1_LOCUS14089</name>
</gene>
<keyword evidence="6" id="KW-1185">Reference proteome</keyword>
<evidence type="ECO:0000256" key="1">
    <source>
        <dbReference type="ARBA" id="ARBA00008390"/>
    </source>
</evidence>
<evidence type="ECO:0000256" key="3">
    <source>
        <dbReference type="RuleBase" id="RU003696"/>
    </source>
</evidence>
<dbReference type="PRINTS" id="PR00178">
    <property type="entry name" value="FATTYACIDBP"/>
</dbReference>
<dbReference type="EMBL" id="CAXLJM020000043">
    <property type="protein sequence ID" value="CAL8110255.1"/>
    <property type="molecule type" value="Genomic_DNA"/>
</dbReference>
<dbReference type="PROSITE" id="PS00214">
    <property type="entry name" value="FABP"/>
    <property type="match status" value="1"/>
</dbReference>
<keyword evidence="3" id="KW-0813">Transport</keyword>
<comment type="caution">
    <text evidence="5">The sequence shown here is derived from an EMBL/GenBank/DDBJ whole genome shotgun (WGS) entry which is preliminary data.</text>
</comment>
<evidence type="ECO:0000313" key="6">
    <source>
        <dbReference type="Proteomes" id="UP001642540"/>
    </source>
</evidence>
<dbReference type="InterPro" id="IPR000463">
    <property type="entry name" value="Fatty_acid-bd"/>
</dbReference>
<dbReference type="InterPro" id="IPR031259">
    <property type="entry name" value="ILBP"/>
</dbReference>
<evidence type="ECO:0000313" key="5">
    <source>
        <dbReference type="EMBL" id="CAL8110255.1"/>
    </source>
</evidence>
<dbReference type="Proteomes" id="UP001642540">
    <property type="component" value="Unassembled WGS sequence"/>
</dbReference>
<sequence>MAGIVGTYEMVSSDNYDGFLKAVGVAVIQRTMASKVTPTMTWINEGGKWTQKTKTTLKSFQIVFTEGEEFDEELADGRKCKATITFEGNTLVHKQKMDALTAEVRREFKGDQMVSTFKAGDVVATRVFKKIA</sequence>
<dbReference type="Pfam" id="PF00061">
    <property type="entry name" value="Lipocalin"/>
    <property type="match status" value="1"/>
</dbReference>
<dbReference type="Gene3D" id="2.40.128.20">
    <property type="match status" value="1"/>
</dbReference>
<name>A0ABP1QRW8_9HEXA</name>
<dbReference type="PANTHER" id="PTHR11955">
    <property type="entry name" value="FATTY ACID BINDING PROTEIN"/>
    <property type="match status" value="1"/>
</dbReference>
<evidence type="ECO:0000256" key="2">
    <source>
        <dbReference type="ARBA" id="ARBA00023121"/>
    </source>
</evidence>
<feature type="domain" description="Cytosolic fatty-acid binding proteins" evidence="4">
    <location>
        <begin position="6"/>
        <end position="23"/>
    </location>
</feature>
<dbReference type="InterPro" id="IPR000566">
    <property type="entry name" value="Lipocln_cytosolic_FA-bd_dom"/>
</dbReference>
<dbReference type="SUPFAM" id="SSF50814">
    <property type="entry name" value="Lipocalins"/>
    <property type="match status" value="1"/>
</dbReference>
<comment type="similarity">
    <text evidence="1 3">Belongs to the calycin superfamily. Fatty-acid binding protein (FABP) family.</text>
</comment>
<organism evidence="5 6">
    <name type="scientific">Orchesella dallaii</name>
    <dbReference type="NCBI Taxonomy" id="48710"/>
    <lineage>
        <taxon>Eukaryota</taxon>
        <taxon>Metazoa</taxon>
        <taxon>Ecdysozoa</taxon>
        <taxon>Arthropoda</taxon>
        <taxon>Hexapoda</taxon>
        <taxon>Collembola</taxon>
        <taxon>Entomobryomorpha</taxon>
        <taxon>Entomobryoidea</taxon>
        <taxon>Orchesellidae</taxon>
        <taxon>Orchesellinae</taxon>
        <taxon>Orchesella</taxon>
    </lineage>
</organism>
<dbReference type="CDD" id="cd00742">
    <property type="entry name" value="FABP"/>
    <property type="match status" value="1"/>
</dbReference>
<reference evidence="5 6" key="1">
    <citation type="submission" date="2024-08" db="EMBL/GenBank/DDBJ databases">
        <authorList>
            <person name="Cucini C."/>
            <person name="Frati F."/>
        </authorList>
    </citation>
    <scope>NUCLEOTIDE SEQUENCE [LARGE SCALE GENOMIC DNA]</scope>
</reference>
<protein>
    <recommendedName>
        <fullName evidence="4">Cytosolic fatty-acid binding proteins domain-containing protein</fullName>
    </recommendedName>
</protein>
<proteinExistence type="inferred from homology"/>
<dbReference type="InterPro" id="IPR012674">
    <property type="entry name" value="Calycin"/>
</dbReference>
<keyword evidence="2" id="KW-0446">Lipid-binding</keyword>
<evidence type="ECO:0000259" key="4">
    <source>
        <dbReference type="PROSITE" id="PS00214"/>
    </source>
</evidence>